<gene>
    <name evidence="2" type="ORF">RZN69_04295</name>
</gene>
<dbReference type="KEGG" id="puo:RZN69_04295"/>
<dbReference type="SMART" id="SM00100">
    <property type="entry name" value="cNMP"/>
    <property type="match status" value="1"/>
</dbReference>
<dbReference type="InterPro" id="IPR018490">
    <property type="entry name" value="cNMP-bd_dom_sf"/>
</dbReference>
<evidence type="ECO:0000259" key="1">
    <source>
        <dbReference type="PROSITE" id="PS50042"/>
    </source>
</evidence>
<dbReference type="PROSITE" id="PS00888">
    <property type="entry name" value="CNMP_BINDING_1"/>
    <property type="match status" value="1"/>
</dbReference>
<accession>A0AAQ3LES0</accession>
<evidence type="ECO:0000313" key="2">
    <source>
        <dbReference type="EMBL" id="WOO42298.1"/>
    </source>
</evidence>
<dbReference type="PANTHER" id="PTHR24567">
    <property type="entry name" value="CRP FAMILY TRANSCRIPTIONAL REGULATORY PROTEIN"/>
    <property type="match status" value="1"/>
</dbReference>
<evidence type="ECO:0000313" key="3">
    <source>
        <dbReference type="Proteomes" id="UP001304300"/>
    </source>
</evidence>
<dbReference type="CDD" id="cd00038">
    <property type="entry name" value="CAP_ED"/>
    <property type="match status" value="1"/>
</dbReference>
<dbReference type="GO" id="GO:0005829">
    <property type="term" value="C:cytosol"/>
    <property type="evidence" value="ECO:0007669"/>
    <property type="project" value="TreeGrafter"/>
</dbReference>
<dbReference type="InterPro" id="IPR050397">
    <property type="entry name" value="Env_Response_Regulators"/>
</dbReference>
<dbReference type="Proteomes" id="UP001304300">
    <property type="component" value="Chromosome"/>
</dbReference>
<name>A0AAQ3LES0_9BACT</name>
<dbReference type="Gene3D" id="2.60.120.10">
    <property type="entry name" value="Jelly Rolls"/>
    <property type="match status" value="1"/>
</dbReference>
<dbReference type="Pfam" id="PF00027">
    <property type="entry name" value="cNMP_binding"/>
    <property type="match status" value="1"/>
</dbReference>
<dbReference type="InterPro" id="IPR014710">
    <property type="entry name" value="RmlC-like_jellyroll"/>
</dbReference>
<keyword evidence="3" id="KW-1185">Reference proteome</keyword>
<sequence>MATSDTLEVLRTSDLFAGIPDQDLRKFTEYLDQEVFAPGEIIINEGESGDRLYLMVEGTASVEKKVLAKDGISFETIATLKAGETFGEMELVDKHPRSATVRARDSVQVLSLPSISIHQATGEDLRAFSIILLNLAREISLRLRETDSWLAGSLFSIRKNR</sequence>
<dbReference type="PROSITE" id="PS50042">
    <property type="entry name" value="CNMP_BINDING_3"/>
    <property type="match status" value="1"/>
</dbReference>
<protein>
    <submittedName>
        <fullName evidence="2">Cyclic nucleotide-binding domain-containing protein</fullName>
    </submittedName>
</protein>
<organism evidence="2 3">
    <name type="scientific">Rubellicoccus peritrichatus</name>
    <dbReference type="NCBI Taxonomy" id="3080537"/>
    <lineage>
        <taxon>Bacteria</taxon>
        <taxon>Pseudomonadati</taxon>
        <taxon>Verrucomicrobiota</taxon>
        <taxon>Opitutia</taxon>
        <taxon>Puniceicoccales</taxon>
        <taxon>Cerasicoccaceae</taxon>
        <taxon>Rubellicoccus</taxon>
    </lineage>
</organism>
<dbReference type="GO" id="GO:0003700">
    <property type="term" value="F:DNA-binding transcription factor activity"/>
    <property type="evidence" value="ECO:0007669"/>
    <property type="project" value="TreeGrafter"/>
</dbReference>
<dbReference type="InterPro" id="IPR018488">
    <property type="entry name" value="cNMP-bd_CS"/>
</dbReference>
<reference evidence="2 3" key="1">
    <citation type="submission" date="2023-10" db="EMBL/GenBank/DDBJ databases">
        <title>Rubellicoccus peritrichatus gen. nov., sp. nov., isolated from an algae of coral reef tank.</title>
        <authorList>
            <person name="Luo J."/>
        </authorList>
    </citation>
    <scope>NUCLEOTIDE SEQUENCE [LARGE SCALE GENOMIC DNA]</scope>
    <source>
        <strain evidence="2 3">CR14</strain>
    </source>
</reference>
<dbReference type="RefSeq" id="WP_317834816.1">
    <property type="nucleotide sequence ID" value="NZ_CP136920.1"/>
</dbReference>
<dbReference type="EMBL" id="CP136920">
    <property type="protein sequence ID" value="WOO42298.1"/>
    <property type="molecule type" value="Genomic_DNA"/>
</dbReference>
<dbReference type="PANTHER" id="PTHR24567:SF74">
    <property type="entry name" value="HTH-TYPE TRANSCRIPTIONAL REGULATOR ARCR"/>
    <property type="match status" value="1"/>
</dbReference>
<proteinExistence type="predicted"/>
<dbReference type="InterPro" id="IPR000595">
    <property type="entry name" value="cNMP-bd_dom"/>
</dbReference>
<dbReference type="AlphaFoldDB" id="A0AAQ3LES0"/>
<dbReference type="SUPFAM" id="SSF51206">
    <property type="entry name" value="cAMP-binding domain-like"/>
    <property type="match status" value="1"/>
</dbReference>
<feature type="domain" description="Cyclic nucleotide-binding" evidence="1">
    <location>
        <begin position="15"/>
        <end position="112"/>
    </location>
</feature>
<dbReference type="PRINTS" id="PR00103">
    <property type="entry name" value="CAMPKINASE"/>
</dbReference>